<feature type="transmembrane region" description="Helical" evidence="5">
    <location>
        <begin position="6"/>
        <end position="26"/>
    </location>
</feature>
<dbReference type="GO" id="GO:0016020">
    <property type="term" value="C:membrane"/>
    <property type="evidence" value="ECO:0007669"/>
    <property type="project" value="UniProtKB-SubCell"/>
</dbReference>
<dbReference type="AlphaFoldDB" id="A0AAN7QEJ2"/>
<evidence type="ECO:0000313" key="8">
    <source>
        <dbReference type="Proteomes" id="UP001353858"/>
    </source>
</evidence>
<keyword evidence="3 5" id="KW-1133">Transmembrane helix</keyword>
<sequence>MFPNVSLTMVHFVTTFIGLFICEKINFFNVKSANLSQLLSLALCFCGFVVFTNLSLQYNSVGAFQVAKVLTTPCVMVIQSLFKGKQFPFIIKLTTVPIIVGVIMCFAYDLRFNLVGTVYAALGVIVTSLYQVLVNSKQSEMQLDSMQLLYYQAPLSAVLLCLCIPFVEPEIVGTFSRAWTLLEVVFVSMSCLMAIMVNLTTYWILGNTSPLTYNMVGHTKFVLVTLGGWYIFDHQMLANQWIGICLTLAGLVLYTHIKLREQKAKERLIQEEIK</sequence>
<evidence type="ECO:0000256" key="3">
    <source>
        <dbReference type="ARBA" id="ARBA00022989"/>
    </source>
</evidence>
<evidence type="ECO:0000256" key="4">
    <source>
        <dbReference type="ARBA" id="ARBA00023136"/>
    </source>
</evidence>
<proteinExistence type="predicted"/>
<feature type="transmembrane region" description="Helical" evidence="5">
    <location>
        <begin position="179"/>
        <end position="199"/>
    </location>
</feature>
<dbReference type="SUPFAM" id="SSF103481">
    <property type="entry name" value="Multidrug resistance efflux transporter EmrE"/>
    <property type="match status" value="1"/>
</dbReference>
<accession>A0AAN7QEJ2</accession>
<feature type="transmembrane region" description="Helical" evidence="5">
    <location>
        <begin position="89"/>
        <end position="110"/>
    </location>
</feature>
<feature type="transmembrane region" description="Helical" evidence="5">
    <location>
        <begin position="238"/>
        <end position="257"/>
    </location>
</feature>
<keyword evidence="2 5" id="KW-0812">Transmembrane</keyword>
<dbReference type="Pfam" id="PF03151">
    <property type="entry name" value="TPT"/>
    <property type="match status" value="1"/>
</dbReference>
<reference evidence="8" key="1">
    <citation type="submission" date="2023-01" db="EMBL/GenBank/DDBJ databases">
        <title>Key to firefly adult light organ development and bioluminescence: homeobox transcription factors regulate luciferase expression and transportation to peroxisome.</title>
        <authorList>
            <person name="Fu X."/>
        </authorList>
    </citation>
    <scope>NUCLEOTIDE SEQUENCE [LARGE SCALE GENOMIC DNA]</scope>
</reference>
<feature type="transmembrane region" description="Helical" evidence="5">
    <location>
        <begin position="116"/>
        <end position="136"/>
    </location>
</feature>
<feature type="transmembrane region" description="Helical" evidence="5">
    <location>
        <begin position="148"/>
        <end position="167"/>
    </location>
</feature>
<evidence type="ECO:0000313" key="7">
    <source>
        <dbReference type="EMBL" id="KAK4875673.1"/>
    </source>
</evidence>
<organism evidence="7 8">
    <name type="scientific">Aquatica leii</name>
    <dbReference type="NCBI Taxonomy" id="1421715"/>
    <lineage>
        <taxon>Eukaryota</taxon>
        <taxon>Metazoa</taxon>
        <taxon>Ecdysozoa</taxon>
        <taxon>Arthropoda</taxon>
        <taxon>Hexapoda</taxon>
        <taxon>Insecta</taxon>
        <taxon>Pterygota</taxon>
        <taxon>Neoptera</taxon>
        <taxon>Endopterygota</taxon>
        <taxon>Coleoptera</taxon>
        <taxon>Polyphaga</taxon>
        <taxon>Elateriformia</taxon>
        <taxon>Elateroidea</taxon>
        <taxon>Lampyridae</taxon>
        <taxon>Luciolinae</taxon>
        <taxon>Aquatica</taxon>
    </lineage>
</organism>
<feature type="domain" description="Sugar phosphate transporter" evidence="6">
    <location>
        <begin position="8"/>
        <end position="254"/>
    </location>
</feature>
<dbReference type="InterPro" id="IPR050186">
    <property type="entry name" value="TPT_transporter"/>
</dbReference>
<comment type="caution">
    <text evidence="7">The sequence shown here is derived from an EMBL/GenBank/DDBJ whole genome shotgun (WGS) entry which is preliminary data.</text>
</comment>
<dbReference type="InterPro" id="IPR004853">
    <property type="entry name" value="Sugar_P_trans_dom"/>
</dbReference>
<comment type="subcellular location">
    <subcellularLocation>
        <location evidence="1">Membrane</location>
        <topology evidence="1">Multi-pass membrane protein</topology>
    </subcellularLocation>
</comment>
<dbReference type="Proteomes" id="UP001353858">
    <property type="component" value="Unassembled WGS sequence"/>
</dbReference>
<keyword evidence="8" id="KW-1185">Reference proteome</keyword>
<dbReference type="PANTHER" id="PTHR11132">
    <property type="entry name" value="SOLUTE CARRIER FAMILY 35"/>
    <property type="match status" value="1"/>
</dbReference>
<dbReference type="EMBL" id="JARPUR010000005">
    <property type="protein sequence ID" value="KAK4875673.1"/>
    <property type="molecule type" value="Genomic_DNA"/>
</dbReference>
<keyword evidence="4 5" id="KW-0472">Membrane</keyword>
<name>A0AAN7QEJ2_9COLE</name>
<protein>
    <recommendedName>
        <fullName evidence="6">Sugar phosphate transporter domain-containing protein</fullName>
    </recommendedName>
</protein>
<gene>
    <name evidence="7" type="ORF">RN001_012095</name>
</gene>
<evidence type="ECO:0000256" key="2">
    <source>
        <dbReference type="ARBA" id="ARBA00022692"/>
    </source>
</evidence>
<dbReference type="InterPro" id="IPR037185">
    <property type="entry name" value="EmrE-like"/>
</dbReference>
<evidence type="ECO:0000259" key="6">
    <source>
        <dbReference type="Pfam" id="PF03151"/>
    </source>
</evidence>
<evidence type="ECO:0000256" key="1">
    <source>
        <dbReference type="ARBA" id="ARBA00004141"/>
    </source>
</evidence>
<evidence type="ECO:0000256" key="5">
    <source>
        <dbReference type="SAM" id="Phobius"/>
    </source>
</evidence>
<feature type="transmembrane region" description="Helical" evidence="5">
    <location>
        <begin position="38"/>
        <end position="56"/>
    </location>
</feature>